<dbReference type="GO" id="GO:0046872">
    <property type="term" value="F:metal ion binding"/>
    <property type="evidence" value="ECO:0007669"/>
    <property type="project" value="UniProtKB-KW"/>
</dbReference>
<dbReference type="InterPro" id="IPR040409">
    <property type="entry name" value="PCS-like"/>
</dbReference>
<dbReference type="EMBL" id="VSTH01000189">
    <property type="protein sequence ID" value="TYO61337.1"/>
    <property type="molecule type" value="Genomic_DNA"/>
</dbReference>
<dbReference type="Gene3D" id="3.90.70.30">
    <property type="entry name" value="Phytochelatin synthase, N-terminal domain"/>
    <property type="match status" value="1"/>
</dbReference>
<feature type="domain" description="Peptidase C83" evidence="5">
    <location>
        <begin position="1"/>
        <end position="224"/>
    </location>
</feature>
<dbReference type="SUPFAM" id="SSF54001">
    <property type="entry name" value="Cysteine proteinases"/>
    <property type="match status" value="1"/>
</dbReference>
<dbReference type="InterPro" id="IPR007719">
    <property type="entry name" value="PCS_N"/>
</dbReference>
<dbReference type="InterPro" id="IPR038765">
    <property type="entry name" value="Papain-like_cys_pep_sf"/>
</dbReference>
<dbReference type="Proteomes" id="UP000324797">
    <property type="component" value="Unassembled WGS sequence"/>
</dbReference>
<dbReference type="EC" id="2.3.2.15" evidence="1"/>
<evidence type="ECO:0000256" key="1">
    <source>
        <dbReference type="ARBA" id="ARBA00012468"/>
    </source>
</evidence>
<evidence type="ECO:0000259" key="5">
    <source>
        <dbReference type="PROSITE" id="PS51443"/>
    </source>
</evidence>
<keyword evidence="7" id="KW-1185">Reference proteome</keyword>
<evidence type="ECO:0000313" key="7">
    <source>
        <dbReference type="Proteomes" id="UP000324797"/>
    </source>
</evidence>
<keyword evidence="3" id="KW-0808">Transferase</keyword>
<keyword evidence="2" id="KW-0104">Cadmium</keyword>
<name>A0A5S4YCW4_9BRAD</name>
<accession>A0A5S4YCW4</accession>
<dbReference type="PROSITE" id="PS51443">
    <property type="entry name" value="PCS"/>
    <property type="match status" value="1"/>
</dbReference>
<dbReference type="Pfam" id="PF05023">
    <property type="entry name" value="Phytochelatin"/>
    <property type="match status" value="1"/>
</dbReference>
<protein>
    <recommendedName>
        <fullName evidence="1">glutathione gamma-glutamylcysteinyltransferase</fullName>
        <ecNumber evidence="1">2.3.2.15</ecNumber>
    </recommendedName>
</protein>
<dbReference type="RefSeq" id="WP_148745265.1">
    <property type="nucleotide sequence ID" value="NZ_VSTH01000189.1"/>
</dbReference>
<evidence type="ECO:0000256" key="3">
    <source>
        <dbReference type="ARBA" id="ARBA00022679"/>
    </source>
</evidence>
<gene>
    <name evidence="6" type="ORF">FXV83_38770</name>
</gene>
<reference evidence="6 7" key="1">
    <citation type="submission" date="2019-08" db="EMBL/GenBank/DDBJ databases">
        <title>Bradyrhizobium hipponensis sp. nov., a rhizobium isolated from a Lupinus angustifolius root nodule in Tunisia.</title>
        <authorList>
            <person name="Off K."/>
            <person name="Rejili M."/>
            <person name="Mars M."/>
            <person name="Brachmann A."/>
            <person name="Marin M."/>
        </authorList>
    </citation>
    <scope>NUCLEOTIDE SEQUENCE [LARGE SCALE GENOMIC DNA]</scope>
    <source>
        <strain evidence="7">aSej3</strain>
    </source>
</reference>
<evidence type="ECO:0000256" key="2">
    <source>
        <dbReference type="ARBA" id="ARBA00022539"/>
    </source>
</evidence>
<dbReference type="InterPro" id="IPR038156">
    <property type="entry name" value="PCS_N_sf"/>
</dbReference>
<dbReference type="AlphaFoldDB" id="A0A5S4YCW4"/>
<evidence type="ECO:0000313" key="6">
    <source>
        <dbReference type="EMBL" id="TYO61337.1"/>
    </source>
</evidence>
<sequence>MKLRTKVWTAALAAAMVSIVLALGGVGVVVSRTKVSPEAIELSVIHADDAVERAWKLPAAASFRHEVSWQSNASLCGPSSLANVFRSFGEDATSERSVLAGTGLCWTGFCIMGLTLDELAGLARAKTRHSVTVLRDMSAEEFREHLKRSNDPAHRYTINFDRKMIFGAGGGHHSPIGGYLENEDLVFVLDVNRDYRPWLIERTRLFDAMNTWDGDKKRGMLLIE</sequence>
<keyword evidence="4" id="KW-0479">Metal-binding</keyword>
<evidence type="ECO:0000256" key="4">
    <source>
        <dbReference type="ARBA" id="ARBA00022723"/>
    </source>
</evidence>
<dbReference type="GO" id="GO:0016756">
    <property type="term" value="F:glutathione gamma-glutamylcysteinyltransferase activity"/>
    <property type="evidence" value="ECO:0007669"/>
    <property type="project" value="UniProtKB-EC"/>
</dbReference>
<dbReference type="GO" id="GO:0010038">
    <property type="term" value="P:response to metal ion"/>
    <property type="evidence" value="ECO:0007669"/>
    <property type="project" value="InterPro"/>
</dbReference>
<dbReference type="GO" id="GO:0046938">
    <property type="term" value="P:phytochelatin biosynthetic process"/>
    <property type="evidence" value="ECO:0007669"/>
    <property type="project" value="InterPro"/>
</dbReference>
<comment type="caution">
    <text evidence="6">The sequence shown here is derived from an EMBL/GenBank/DDBJ whole genome shotgun (WGS) entry which is preliminary data.</text>
</comment>
<dbReference type="PANTHER" id="PTHR33447">
    <property type="entry name" value="GLUTATHIONE GAMMA-GLUTAMYLCYSTEINYLTRANSFERASE"/>
    <property type="match status" value="1"/>
</dbReference>
<organism evidence="6 7">
    <name type="scientific">Bradyrhizobium hipponense</name>
    <dbReference type="NCBI Taxonomy" id="2605638"/>
    <lineage>
        <taxon>Bacteria</taxon>
        <taxon>Pseudomonadati</taxon>
        <taxon>Pseudomonadota</taxon>
        <taxon>Alphaproteobacteria</taxon>
        <taxon>Hyphomicrobiales</taxon>
        <taxon>Nitrobacteraceae</taxon>
        <taxon>Bradyrhizobium</taxon>
    </lineage>
</organism>
<proteinExistence type="predicted"/>